<reference evidence="2" key="1">
    <citation type="submission" date="2021-01" db="EMBL/GenBank/DDBJ databases">
        <authorList>
            <person name="Corre E."/>
            <person name="Pelletier E."/>
            <person name="Niang G."/>
            <person name="Scheremetjew M."/>
            <person name="Finn R."/>
            <person name="Kale V."/>
            <person name="Holt S."/>
            <person name="Cochrane G."/>
            <person name="Meng A."/>
            <person name="Brown T."/>
            <person name="Cohen L."/>
        </authorList>
    </citation>
    <scope>NUCLEOTIDE SEQUENCE</scope>
    <source>
        <strain evidence="2">MM31A-1</strain>
    </source>
</reference>
<keyword evidence="1" id="KW-0732">Signal</keyword>
<accession>A0A7S3PZD7</accession>
<evidence type="ECO:0000256" key="1">
    <source>
        <dbReference type="SAM" id="SignalP"/>
    </source>
</evidence>
<dbReference type="InterPro" id="IPR023393">
    <property type="entry name" value="START-like_dom_sf"/>
</dbReference>
<dbReference type="AlphaFoldDB" id="A0A7S3PZD7"/>
<proteinExistence type="predicted"/>
<evidence type="ECO:0000313" key="2">
    <source>
        <dbReference type="EMBL" id="CAE0460116.1"/>
    </source>
</evidence>
<protein>
    <submittedName>
        <fullName evidence="2">Uncharacterized protein</fullName>
    </submittedName>
</protein>
<organism evidence="2">
    <name type="scientific">Chaetoceros debilis</name>
    <dbReference type="NCBI Taxonomy" id="122233"/>
    <lineage>
        <taxon>Eukaryota</taxon>
        <taxon>Sar</taxon>
        <taxon>Stramenopiles</taxon>
        <taxon>Ochrophyta</taxon>
        <taxon>Bacillariophyta</taxon>
        <taxon>Coscinodiscophyceae</taxon>
        <taxon>Chaetocerotophycidae</taxon>
        <taxon>Chaetocerotales</taxon>
        <taxon>Chaetocerotaceae</taxon>
        <taxon>Chaetoceros</taxon>
    </lineage>
</organism>
<feature type="signal peptide" evidence="1">
    <location>
        <begin position="1"/>
        <end position="26"/>
    </location>
</feature>
<sequence>MMKAIDIYLLCFAVLGNLSFAVQVMAFQLTTSSTVNGITRDELHNFLATPTNWPKIVASSHSVKCPSFSTNSVESPLAVGDYVEEVFGLPPILPLSVVWQCIVSDVSRGKLEFSSESGVPMLAKKCKMNFTIEDATDGCRVELAMEFEPENPIVYAGIPILSADNSLALKVLLPMAIANR</sequence>
<gene>
    <name evidence="2" type="ORF">CDEB00056_LOCUS4957</name>
</gene>
<dbReference type="CDD" id="cd07812">
    <property type="entry name" value="SRPBCC"/>
    <property type="match status" value="1"/>
</dbReference>
<name>A0A7S3PZD7_9STRA</name>
<dbReference type="EMBL" id="HBIO01006729">
    <property type="protein sequence ID" value="CAE0460116.1"/>
    <property type="molecule type" value="Transcribed_RNA"/>
</dbReference>
<feature type="chain" id="PRO_5030974899" evidence="1">
    <location>
        <begin position="27"/>
        <end position="180"/>
    </location>
</feature>
<dbReference type="Gene3D" id="3.30.530.20">
    <property type="match status" value="1"/>
</dbReference>
<dbReference type="SUPFAM" id="SSF55961">
    <property type="entry name" value="Bet v1-like"/>
    <property type="match status" value="1"/>
</dbReference>